<evidence type="ECO:0000256" key="3">
    <source>
        <dbReference type="ARBA" id="ARBA00023295"/>
    </source>
</evidence>
<dbReference type="PANTHER" id="PTHR43053">
    <property type="entry name" value="GLYCOSIDASE FAMILY 31"/>
    <property type="match status" value="1"/>
</dbReference>
<evidence type="ECO:0000256" key="2">
    <source>
        <dbReference type="ARBA" id="ARBA00022801"/>
    </source>
</evidence>
<dbReference type="GO" id="GO:0005975">
    <property type="term" value="P:carbohydrate metabolic process"/>
    <property type="evidence" value="ECO:0007669"/>
    <property type="project" value="InterPro"/>
</dbReference>
<dbReference type="GO" id="GO:0004553">
    <property type="term" value="F:hydrolase activity, hydrolyzing O-glycosyl compounds"/>
    <property type="evidence" value="ECO:0007669"/>
    <property type="project" value="InterPro"/>
</dbReference>
<feature type="non-terminal residue" evidence="7">
    <location>
        <position position="1"/>
    </location>
</feature>
<comment type="similarity">
    <text evidence="1 4">Belongs to the glycosyl hydrolase 31 family.</text>
</comment>
<dbReference type="InterPro" id="IPR050985">
    <property type="entry name" value="Alpha-glycosidase_related"/>
</dbReference>
<evidence type="ECO:0000256" key="1">
    <source>
        <dbReference type="ARBA" id="ARBA00007806"/>
    </source>
</evidence>
<dbReference type="Pfam" id="PF01055">
    <property type="entry name" value="Glyco_hydro_31_2nd"/>
    <property type="match status" value="1"/>
</dbReference>
<keyword evidence="8" id="KW-1185">Reference proteome</keyword>
<organism evidence="7 8">
    <name type="scientific">Rubrobacter taiwanensis</name>
    <dbReference type="NCBI Taxonomy" id="185139"/>
    <lineage>
        <taxon>Bacteria</taxon>
        <taxon>Bacillati</taxon>
        <taxon>Actinomycetota</taxon>
        <taxon>Rubrobacteria</taxon>
        <taxon>Rubrobacterales</taxon>
        <taxon>Rubrobacteraceae</taxon>
        <taxon>Rubrobacter</taxon>
    </lineage>
</organism>
<dbReference type="Pfam" id="PF21365">
    <property type="entry name" value="Glyco_hydro_31_3rd"/>
    <property type="match status" value="1"/>
</dbReference>
<evidence type="ECO:0000259" key="6">
    <source>
        <dbReference type="Pfam" id="PF21365"/>
    </source>
</evidence>
<dbReference type="AlphaFoldDB" id="A0A4R1BAJ4"/>
<feature type="domain" description="Glycoside hydrolase family 31 TIM barrel" evidence="5">
    <location>
        <begin position="30"/>
        <end position="272"/>
    </location>
</feature>
<evidence type="ECO:0000313" key="7">
    <source>
        <dbReference type="EMBL" id="TCJ13938.1"/>
    </source>
</evidence>
<gene>
    <name evidence="7" type="ORF">E0L93_14225</name>
</gene>
<reference evidence="7 8" key="1">
    <citation type="submission" date="2019-03" db="EMBL/GenBank/DDBJ databases">
        <title>Whole genome sequence of a novel Rubrobacter taiwanensis strain, isolated from Yellowstone National Park.</title>
        <authorList>
            <person name="Freed S."/>
            <person name="Ramaley R.F."/>
            <person name="Kyndt J.A."/>
        </authorList>
    </citation>
    <scope>NUCLEOTIDE SEQUENCE [LARGE SCALE GENOMIC DNA]</scope>
    <source>
        <strain evidence="7 8">Yellowstone</strain>
    </source>
</reference>
<protein>
    <submittedName>
        <fullName evidence="7">Alpha-xylosidase</fullName>
    </submittedName>
</protein>
<dbReference type="Gene3D" id="2.60.40.1180">
    <property type="entry name" value="Golgi alpha-mannosidase II"/>
    <property type="match status" value="1"/>
</dbReference>
<dbReference type="InterPro" id="IPR013780">
    <property type="entry name" value="Glyco_hydro_b"/>
</dbReference>
<dbReference type="PANTHER" id="PTHR43053:SF4">
    <property type="entry name" value="MYOGENESIS-REGULATING GLYCOSIDASE"/>
    <property type="match status" value="1"/>
</dbReference>
<proteinExistence type="inferred from homology"/>
<sequence length="440" mass="49380">GCSNPLSSRNHTVAVFVNGLFYTLPGTLPRFPDPEGMIRDLKESGFRLGLWQLPYFNPRNRLHREAIEKEYAILNERGKPPVDDVVLDLSNPEAVRWYQGLLEKLLRQGVAAFTADFGEAAPLNGIYAAGRSGFHEHNLYPLRYNRAVAEVTERVTGERIAWSRSAWAGSQRYPLHWGGDPETTNGAMAGSLRGGLSLGLCGFPFWGHFIGGFAAPPDPDLYLRWLAFGVFSSHTRCHGTPPREPWEFGQEFAESFRRIVELRYRLLPYIYAQAKLSSETGHPVLRTLFFEYPEDPTGWTVEDEYMFGEDILVAPLFEEIRERPVYLPPGSWVEYFSGKTYGGSGWHRIRAGEEIPAVVLVRYGAAIPHAPLVQHTGELDWGSIELCVYGAEASPVTGRFCRPEEGELHTLRLERADDGNLRVTGERPPGSSGWTVREVG</sequence>
<dbReference type="SUPFAM" id="SSF51445">
    <property type="entry name" value="(Trans)glycosidases"/>
    <property type="match status" value="1"/>
</dbReference>
<dbReference type="EMBL" id="SKBU01000036">
    <property type="protein sequence ID" value="TCJ13938.1"/>
    <property type="molecule type" value="Genomic_DNA"/>
</dbReference>
<dbReference type="InterPro" id="IPR000322">
    <property type="entry name" value="Glyco_hydro_31_TIM"/>
</dbReference>
<dbReference type="InterPro" id="IPR017853">
    <property type="entry name" value="GH"/>
</dbReference>
<dbReference type="SUPFAM" id="SSF51011">
    <property type="entry name" value="Glycosyl hydrolase domain"/>
    <property type="match status" value="1"/>
</dbReference>
<dbReference type="Proteomes" id="UP000295244">
    <property type="component" value="Unassembled WGS sequence"/>
</dbReference>
<comment type="caution">
    <text evidence="7">The sequence shown here is derived from an EMBL/GenBank/DDBJ whole genome shotgun (WGS) entry which is preliminary data.</text>
</comment>
<keyword evidence="2 4" id="KW-0378">Hydrolase</keyword>
<name>A0A4R1BAJ4_9ACTN</name>
<evidence type="ECO:0000256" key="4">
    <source>
        <dbReference type="RuleBase" id="RU361185"/>
    </source>
</evidence>
<evidence type="ECO:0000259" key="5">
    <source>
        <dbReference type="Pfam" id="PF01055"/>
    </source>
</evidence>
<feature type="domain" description="Glycosyl hydrolase family 31 C-terminal" evidence="6">
    <location>
        <begin position="281"/>
        <end position="367"/>
    </location>
</feature>
<dbReference type="InterPro" id="IPR048395">
    <property type="entry name" value="Glyco_hydro_31_C"/>
</dbReference>
<keyword evidence="3 4" id="KW-0326">Glycosidase</keyword>
<dbReference type="Gene3D" id="3.20.20.80">
    <property type="entry name" value="Glycosidases"/>
    <property type="match status" value="1"/>
</dbReference>
<accession>A0A4R1BAJ4</accession>
<evidence type="ECO:0000313" key="8">
    <source>
        <dbReference type="Proteomes" id="UP000295244"/>
    </source>
</evidence>